<feature type="transmembrane region" description="Helical" evidence="1">
    <location>
        <begin position="87"/>
        <end position="107"/>
    </location>
</feature>
<comment type="caution">
    <text evidence="2">The sequence shown here is derived from an EMBL/GenBank/DDBJ whole genome shotgun (WGS) entry which is preliminary data.</text>
</comment>
<evidence type="ECO:0000256" key="1">
    <source>
        <dbReference type="SAM" id="Phobius"/>
    </source>
</evidence>
<dbReference type="Proteomes" id="UP000582231">
    <property type="component" value="Unassembled WGS sequence"/>
</dbReference>
<protein>
    <submittedName>
        <fullName evidence="2">Uncharacterized protein</fullName>
    </submittedName>
</protein>
<feature type="transmembrane region" description="Helical" evidence="1">
    <location>
        <begin position="60"/>
        <end position="81"/>
    </location>
</feature>
<dbReference type="EMBL" id="JACCBF010000001">
    <property type="protein sequence ID" value="NYD32200.1"/>
    <property type="molecule type" value="Genomic_DNA"/>
</dbReference>
<sequence length="133" mass="13791">MGAHTRGSWTAAVLTALLGVGQLGWAVGGDRATTTALVLAPLSLLAAAALARVNCLESRLAVVLVATAPILLTALALTIGLPGQSRQVFDAAALAGLVVPFGVLVAIDADRRIRTRRARTTGSRDDDPWRSRQ</sequence>
<accession>A0A852RTL3</accession>
<gene>
    <name evidence="2" type="ORF">BJ958_003746</name>
</gene>
<evidence type="ECO:0000313" key="2">
    <source>
        <dbReference type="EMBL" id="NYD32200.1"/>
    </source>
</evidence>
<proteinExistence type="predicted"/>
<keyword evidence="1" id="KW-0812">Transmembrane</keyword>
<dbReference type="AlphaFoldDB" id="A0A852RTL3"/>
<keyword evidence="1" id="KW-1133">Transmembrane helix</keyword>
<dbReference type="RefSeq" id="WP_179728412.1">
    <property type="nucleotide sequence ID" value="NZ_BAABEF010000001.1"/>
</dbReference>
<keyword evidence="3" id="KW-1185">Reference proteome</keyword>
<name>A0A852RTL3_9ACTN</name>
<organism evidence="2 3">
    <name type="scientific">Nocardioides kongjuensis</name>
    <dbReference type="NCBI Taxonomy" id="349522"/>
    <lineage>
        <taxon>Bacteria</taxon>
        <taxon>Bacillati</taxon>
        <taxon>Actinomycetota</taxon>
        <taxon>Actinomycetes</taxon>
        <taxon>Propionibacteriales</taxon>
        <taxon>Nocardioidaceae</taxon>
        <taxon>Nocardioides</taxon>
    </lineage>
</organism>
<keyword evidence="1" id="KW-0472">Membrane</keyword>
<feature type="transmembrane region" description="Helical" evidence="1">
    <location>
        <begin position="36"/>
        <end position="53"/>
    </location>
</feature>
<evidence type="ECO:0000313" key="3">
    <source>
        <dbReference type="Proteomes" id="UP000582231"/>
    </source>
</evidence>
<reference evidence="2 3" key="1">
    <citation type="submission" date="2020-07" db="EMBL/GenBank/DDBJ databases">
        <title>Sequencing the genomes of 1000 actinobacteria strains.</title>
        <authorList>
            <person name="Klenk H.-P."/>
        </authorList>
    </citation>
    <scope>NUCLEOTIDE SEQUENCE [LARGE SCALE GENOMIC DNA]</scope>
    <source>
        <strain evidence="2 3">DSM 19082</strain>
    </source>
</reference>